<dbReference type="STRING" id="1348612.A0A397I680"/>
<keyword evidence="9" id="KW-1185">Reference proteome</keyword>
<comment type="function">
    <text evidence="6">Catalyzes the transfer of methyl groups from S-adenosyl-methionine to the C-24 of sterols.</text>
</comment>
<dbReference type="PANTHER" id="PTHR44068:SF1">
    <property type="entry name" value="HYPOTHETICAL LOC100005854"/>
    <property type="match status" value="1"/>
</dbReference>
<dbReference type="GO" id="GO:0006696">
    <property type="term" value="P:ergosterol biosynthetic process"/>
    <property type="evidence" value="ECO:0007669"/>
    <property type="project" value="TreeGrafter"/>
</dbReference>
<keyword evidence="2 5" id="KW-0808">Transferase</keyword>
<evidence type="ECO:0000256" key="5">
    <source>
        <dbReference type="PROSITE-ProRule" id="PRU01022"/>
    </source>
</evidence>
<keyword evidence="1 5" id="KW-0489">Methyltransferase</keyword>
<dbReference type="Pfam" id="PF08241">
    <property type="entry name" value="Methyltransf_11"/>
    <property type="match status" value="1"/>
</dbReference>
<dbReference type="InterPro" id="IPR013705">
    <property type="entry name" value="Sterol_MeTrfase_C"/>
</dbReference>
<evidence type="ECO:0000313" key="8">
    <source>
        <dbReference type="EMBL" id="RHZ69758.1"/>
    </source>
</evidence>
<keyword evidence="6" id="KW-0752">Steroid biosynthesis</keyword>
<evidence type="ECO:0000256" key="4">
    <source>
        <dbReference type="ARBA" id="ARBA00038188"/>
    </source>
</evidence>
<keyword evidence="6" id="KW-0753">Steroid metabolism</keyword>
<dbReference type="InterPro" id="IPR029063">
    <property type="entry name" value="SAM-dependent_MTases_sf"/>
</dbReference>
<gene>
    <name evidence="8" type="ORF">Glove_279g30</name>
</gene>
<keyword evidence="6" id="KW-1207">Sterol metabolism</keyword>
<name>A0A397I680_9GLOM</name>
<organism evidence="8 9">
    <name type="scientific">Diversispora epigaea</name>
    <dbReference type="NCBI Taxonomy" id="1348612"/>
    <lineage>
        <taxon>Eukaryota</taxon>
        <taxon>Fungi</taxon>
        <taxon>Fungi incertae sedis</taxon>
        <taxon>Mucoromycota</taxon>
        <taxon>Glomeromycotina</taxon>
        <taxon>Glomeromycetes</taxon>
        <taxon>Diversisporales</taxon>
        <taxon>Diversisporaceae</taxon>
        <taxon>Diversispora</taxon>
    </lineage>
</organism>
<accession>A0A397I680</accession>
<proteinExistence type="inferred from homology"/>
<dbReference type="AlphaFoldDB" id="A0A397I680"/>
<dbReference type="CDD" id="cd02440">
    <property type="entry name" value="AdoMet_MTases"/>
    <property type="match status" value="1"/>
</dbReference>
<evidence type="ECO:0000256" key="3">
    <source>
        <dbReference type="ARBA" id="ARBA00022691"/>
    </source>
</evidence>
<comment type="pathway">
    <text evidence="6">Steroid metabolism.</text>
</comment>
<comment type="caution">
    <text evidence="8">The sequence shown here is derived from an EMBL/GenBank/DDBJ whole genome shotgun (WGS) entry which is preliminary data.</text>
</comment>
<dbReference type="EMBL" id="PQFF01000256">
    <property type="protein sequence ID" value="RHZ69758.1"/>
    <property type="molecule type" value="Genomic_DNA"/>
</dbReference>
<reference evidence="8 9" key="1">
    <citation type="submission" date="2018-08" db="EMBL/GenBank/DDBJ databases">
        <title>Genome and evolution of the arbuscular mycorrhizal fungus Diversispora epigaea (formerly Glomus versiforme) and its bacterial endosymbionts.</title>
        <authorList>
            <person name="Sun X."/>
            <person name="Fei Z."/>
            <person name="Harrison M."/>
        </authorList>
    </citation>
    <scope>NUCLEOTIDE SEQUENCE [LARGE SCALE GENOMIC DNA]</scope>
    <source>
        <strain evidence="8 9">IT104</strain>
    </source>
</reference>
<evidence type="ECO:0000256" key="6">
    <source>
        <dbReference type="RuleBase" id="RU362025"/>
    </source>
</evidence>
<evidence type="ECO:0000259" key="7">
    <source>
        <dbReference type="PROSITE" id="PS51685"/>
    </source>
</evidence>
<dbReference type="SUPFAM" id="SSF53335">
    <property type="entry name" value="S-adenosyl-L-methionine-dependent methyltransferases"/>
    <property type="match status" value="1"/>
</dbReference>
<evidence type="ECO:0000256" key="2">
    <source>
        <dbReference type="ARBA" id="ARBA00022679"/>
    </source>
</evidence>
<evidence type="ECO:0000256" key="1">
    <source>
        <dbReference type="ARBA" id="ARBA00022603"/>
    </source>
</evidence>
<dbReference type="InterPro" id="IPR050447">
    <property type="entry name" value="Erg6_SMT_methyltransf"/>
</dbReference>
<dbReference type="InterPro" id="IPR013216">
    <property type="entry name" value="Methyltransf_11"/>
</dbReference>
<dbReference type="Gene3D" id="3.40.50.150">
    <property type="entry name" value="Vaccinia Virus protein VP39"/>
    <property type="match status" value="1"/>
</dbReference>
<evidence type="ECO:0000313" key="9">
    <source>
        <dbReference type="Proteomes" id="UP000266861"/>
    </source>
</evidence>
<dbReference type="GO" id="GO:0005783">
    <property type="term" value="C:endoplasmic reticulum"/>
    <property type="evidence" value="ECO:0007669"/>
    <property type="project" value="TreeGrafter"/>
</dbReference>
<dbReference type="Proteomes" id="UP000266861">
    <property type="component" value="Unassembled WGS sequence"/>
</dbReference>
<feature type="domain" description="SAM-dependent methyltransferase Erg6/SMT-type" evidence="7">
    <location>
        <begin position="82"/>
        <end position="377"/>
    </location>
</feature>
<protein>
    <recommendedName>
        <fullName evidence="6">Sterol 24-C-methyltransferase</fullName>
        <ecNumber evidence="6">2.1.1.-</ecNumber>
    </recommendedName>
    <alternativeName>
        <fullName evidence="6">Delta(24)-sterol C-methyltransferase</fullName>
    </alternativeName>
</protein>
<sequence length="380" mass="43310">MSTITLPPEKQEIYKKDLEFSKALHDHEGNRSGLISSFYSKDKDAYEHAVDSYMNYWTDKDPITETEEEKLKRCDTDLTNAYYNIATDFYEYGWGECFHFCRFYPGENFYQAIARHEHYLASYLNVKPGMKVLDIGCGVGGPAREIAHFTGAHITGLNNNDYQISRANKSSVKCGLENQTSFVKGNFLEIPFEENTYDAIYAIEATCHSPKLSSVYAEAFRVLKPGGKFAFYEWCVTDNYDSTNPEHRRIVRGIEYADGIPELFSKKFAEQALKDVGFEVEVANDLAINDDNVPWYYPLEGSLSKAQTFWDYFTVFRMTGFGKFCTRSLVWSLETFGIIPTGSLQTQYVLEIAGDCLTEGGRLGLFTPMFLMVGKKPLNN</sequence>
<keyword evidence="6" id="KW-0444">Lipid biosynthesis</keyword>
<dbReference type="Pfam" id="PF08498">
    <property type="entry name" value="Sterol_MT_C"/>
    <property type="match status" value="1"/>
</dbReference>
<dbReference type="PROSITE" id="PS51685">
    <property type="entry name" value="SAM_MT_ERG6_SMT"/>
    <property type="match status" value="1"/>
</dbReference>
<dbReference type="OrthoDB" id="4310724at2759"/>
<dbReference type="PANTHER" id="PTHR44068">
    <property type="entry name" value="ZGC:194242"/>
    <property type="match status" value="1"/>
</dbReference>
<comment type="similarity">
    <text evidence="4 5 6">Belongs to the class I-like SAM-binding methyltransferase superfamily. Erg6/SMT family.</text>
</comment>
<dbReference type="GO" id="GO:0032259">
    <property type="term" value="P:methylation"/>
    <property type="evidence" value="ECO:0007669"/>
    <property type="project" value="UniProtKB-KW"/>
</dbReference>
<dbReference type="GO" id="GO:0003838">
    <property type="term" value="F:sterol 24-C-methyltransferase activity"/>
    <property type="evidence" value="ECO:0007669"/>
    <property type="project" value="TreeGrafter"/>
</dbReference>
<keyword evidence="3 5" id="KW-0949">S-adenosyl-L-methionine</keyword>
<keyword evidence="6" id="KW-0443">Lipid metabolism</keyword>
<dbReference type="EC" id="2.1.1.-" evidence="6"/>
<dbReference type="InterPro" id="IPR030384">
    <property type="entry name" value="MeTrfase_SMT"/>
</dbReference>
<keyword evidence="6" id="KW-0756">Sterol biosynthesis</keyword>